<evidence type="ECO:0008006" key="7">
    <source>
        <dbReference type="Google" id="ProtNLM"/>
    </source>
</evidence>
<accession>A0A8S1ZM02</accession>
<evidence type="ECO:0000259" key="4">
    <source>
        <dbReference type="Pfam" id="PF14392"/>
    </source>
</evidence>
<evidence type="ECO:0000259" key="3">
    <source>
        <dbReference type="Pfam" id="PF13966"/>
    </source>
</evidence>
<feature type="compositionally biased region" description="Basic and acidic residues" evidence="1">
    <location>
        <begin position="68"/>
        <end position="89"/>
    </location>
</feature>
<dbReference type="Pfam" id="PF13456">
    <property type="entry name" value="RVT_3"/>
    <property type="match status" value="1"/>
</dbReference>
<feature type="compositionally biased region" description="Low complexity" evidence="1">
    <location>
        <begin position="170"/>
        <end position="185"/>
    </location>
</feature>
<dbReference type="InterPro" id="IPR012337">
    <property type="entry name" value="RNaseH-like_sf"/>
</dbReference>
<name>A0A8S1ZM02_ARAAE</name>
<organism evidence="5 6">
    <name type="scientific">Arabidopsis arenosa</name>
    <name type="common">Sand rock-cress</name>
    <name type="synonym">Cardaminopsis arenosa</name>
    <dbReference type="NCBI Taxonomy" id="38785"/>
    <lineage>
        <taxon>Eukaryota</taxon>
        <taxon>Viridiplantae</taxon>
        <taxon>Streptophyta</taxon>
        <taxon>Embryophyta</taxon>
        <taxon>Tracheophyta</taxon>
        <taxon>Spermatophyta</taxon>
        <taxon>Magnoliopsida</taxon>
        <taxon>eudicotyledons</taxon>
        <taxon>Gunneridae</taxon>
        <taxon>Pentapetalae</taxon>
        <taxon>rosids</taxon>
        <taxon>malvids</taxon>
        <taxon>Brassicales</taxon>
        <taxon>Brassicaceae</taxon>
        <taxon>Camelineae</taxon>
        <taxon>Arabidopsis</taxon>
    </lineage>
</organism>
<dbReference type="Pfam" id="PF13966">
    <property type="entry name" value="zf-RVT"/>
    <property type="match status" value="1"/>
</dbReference>
<reference evidence="5" key="1">
    <citation type="submission" date="2021-01" db="EMBL/GenBank/DDBJ databases">
        <authorList>
            <person name="Bezrukov I."/>
        </authorList>
    </citation>
    <scope>NUCLEOTIDE SEQUENCE</scope>
</reference>
<feature type="domain" description="RNase H type-1" evidence="2">
    <location>
        <begin position="643"/>
        <end position="762"/>
    </location>
</feature>
<feature type="region of interest" description="Disordered" evidence="1">
    <location>
        <begin position="341"/>
        <end position="363"/>
    </location>
</feature>
<dbReference type="Gene3D" id="3.30.420.10">
    <property type="entry name" value="Ribonuclease H-like superfamily/Ribonuclease H"/>
    <property type="match status" value="1"/>
</dbReference>
<dbReference type="InterPro" id="IPR025836">
    <property type="entry name" value="Zn_knuckle_CX2CX4HX4C"/>
</dbReference>
<gene>
    <name evidence="5" type="ORF">AARE701A_LOCUS2722</name>
</gene>
<feature type="compositionally biased region" description="Basic and acidic residues" evidence="1">
    <location>
        <begin position="186"/>
        <end position="203"/>
    </location>
</feature>
<dbReference type="InterPro" id="IPR026960">
    <property type="entry name" value="RVT-Znf"/>
</dbReference>
<dbReference type="Pfam" id="PF14392">
    <property type="entry name" value="zf-CCHC_4"/>
    <property type="match status" value="1"/>
</dbReference>
<dbReference type="PANTHER" id="PTHR33116">
    <property type="entry name" value="REVERSE TRANSCRIPTASE ZINC-BINDING DOMAIN-CONTAINING PROTEIN-RELATED-RELATED"/>
    <property type="match status" value="1"/>
</dbReference>
<feature type="domain" description="Reverse transcriptase zinc-binding" evidence="3">
    <location>
        <begin position="544"/>
        <end position="597"/>
    </location>
</feature>
<feature type="domain" description="Zinc knuckle CX2CX4HX4C" evidence="4">
    <location>
        <begin position="9"/>
        <end position="52"/>
    </location>
</feature>
<proteinExistence type="predicted"/>
<dbReference type="SUPFAM" id="SSF53098">
    <property type="entry name" value="Ribonuclease H-like"/>
    <property type="match status" value="1"/>
</dbReference>
<evidence type="ECO:0000313" key="5">
    <source>
        <dbReference type="EMBL" id="CAE5959180.1"/>
    </source>
</evidence>
<dbReference type="CDD" id="cd06222">
    <property type="entry name" value="RNase_H_like"/>
    <property type="match status" value="1"/>
</dbReference>
<evidence type="ECO:0000256" key="1">
    <source>
        <dbReference type="SAM" id="MobiDB-lite"/>
    </source>
</evidence>
<dbReference type="EMBL" id="LR999451">
    <property type="protein sequence ID" value="CAE5959180.1"/>
    <property type="molecule type" value="Genomic_DNA"/>
</dbReference>
<dbReference type="InterPro" id="IPR002156">
    <property type="entry name" value="RNaseH_domain"/>
</dbReference>
<feature type="compositionally biased region" description="Low complexity" evidence="1">
    <location>
        <begin position="91"/>
        <end position="107"/>
    </location>
</feature>
<evidence type="ECO:0000313" key="6">
    <source>
        <dbReference type="Proteomes" id="UP000682877"/>
    </source>
</evidence>
<dbReference type="InterPro" id="IPR044730">
    <property type="entry name" value="RNase_H-like_dom_plant"/>
</dbReference>
<evidence type="ECO:0000259" key="2">
    <source>
        <dbReference type="Pfam" id="PF13456"/>
    </source>
</evidence>
<dbReference type="AlphaFoldDB" id="A0A8S1ZM02"/>
<feature type="compositionally biased region" description="Basic and acidic residues" evidence="1">
    <location>
        <begin position="114"/>
        <end position="148"/>
    </location>
</feature>
<feature type="region of interest" description="Disordered" evidence="1">
    <location>
        <begin position="68"/>
        <end position="222"/>
    </location>
</feature>
<dbReference type="PANTHER" id="PTHR33116:SF86">
    <property type="entry name" value="REVERSE TRANSCRIPTASE DOMAIN-CONTAINING PROTEIN"/>
    <property type="match status" value="1"/>
</dbReference>
<sequence length="770" mass="86079">MRVTINGLKPLIMNTIVEFEDGSEIEATLVYEKLRNYCKACYMLDHTKEDCPLVCRELSRRGLDSHSTRFNERKELSRAPSEERRRENAISDSSSRSRWRSSSSSGISRHRAGHQTERSRRFRETGGAIRRRDERDSLRVSSREDSSRRSGSTSGPDLRSSLSRRHSVSDHQQSQRHQSPSQSLSRHGETEAPLPKDKGKGKLVDSSPDPRNTSGLRLDGLNPGFPFSSSSAPLLPPLAPKEALDVAMGELREVMTQYANCPDPTESAARRERVRQAEELGEFEETAEQMVRAAHSSLPLPPGELLSEGESLSLERIPASQRLGPTFADPELPAPKRRMVKKKLGRPPGKKSTPSKLAGVKSKKKKLLSQQTIPFPRRRLNMEQVASLEEAGDQQPEGQLINKQKSSVFFSRRTSTEIRINVKKWLQIDREGGVGKYLGLPELFGQKKKDLFASIVDRIRQKAISWSSRFLSSAGKMVMLKSVLTAIPTYAMSCFQLPASLCDRIQSALTRFWWDKNDQQKKMCWISWEKMARPKQTGGLGFKNVKLFLWKAVSGAVPSGYQLATRIPAFDPSCSRCSDLESTAHILFNCQFAQRVWKMAPLEAIQDAKEWQAAQEPNFAKPCRVPVRVPTLRKNPLSLVIHTDASWDSSSKASGLGWTLSFPGCPFKKNSALCEHVSSPLAAESLAVRTALLSAVSLGYQDIQLFSDCQILVKAILSKSLLVEIHGILLDIFECTRRLNNFSCCFLPRSSNVVADALAKKALALYSQNI</sequence>
<dbReference type="GO" id="GO:0003676">
    <property type="term" value="F:nucleic acid binding"/>
    <property type="evidence" value="ECO:0007669"/>
    <property type="project" value="InterPro"/>
</dbReference>
<protein>
    <recommendedName>
        <fullName evidence="7">RNase H type-1 domain-containing protein</fullName>
    </recommendedName>
</protein>
<feature type="compositionally biased region" description="Low complexity" evidence="1">
    <location>
        <begin position="149"/>
        <end position="161"/>
    </location>
</feature>
<dbReference type="InterPro" id="IPR036397">
    <property type="entry name" value="RNaseH_sf"/>
</dbReference>
<dbReference type="Proteomes" id="UP000682877">
    <property type="component" value="Chromosome 1"/>
</dbReference>
<dbReference type="GO" id="GO:0004523">
    <property type="term" value="F:RNA-DNA hybrid ribonuclease activity"/>
    <property type="evidence" value="ECO:0007669"/>
    <property type="project" value="InterPro"/>
</dbReference>
<keyword evidence="6" id="KW-1185">Reference proteome</keyword>